<reference evidence="2 3" key="1">
    <citation type="submission" date="2018-02" db="EMBL/GenBank/DDBJ databases">
        <title>Draft genome sequences of Elsinoe sp., causing black scab on jojoba.</title>
        <authorList>
            <person name="Stodart B."/>
            <person name="Jeffress S."/>
            <person name="Ash G."/>
            <person name="Arun Chinnappa K."/>
        </authorList>
    </citation>
    <scope>NUCLEOTIDE SEQUENCE [LARGE SCALE GENOMIC DNA]</scope>
    <source>
        <strain evidence="2 3">Hillstone_2</strain>
    </source>
</reference>
<evidence type="ECO:0000256" key="1">
    <source>
        <dbReference type="SAM" id="SignalP"/>
    </source>
</evidence>
<protein>
    <submittedName>
        <fullName evidence="2">Uncharacterized protein</fullName>
    </submittedName>
</protein>
<name>A0A4U7AQY6_9PEZI</name>
<gene>
    <name evidence="2" type="ORF">C1H76_7009</name>
</gene>
<keyword evidence="1" id="KW-0732">Signal</keyword>
<evidence type="ECO:0000313" key="2">
    <source>
        <dbReference type="EMBL" id="TKX20623.1"/>
    </source>
</evidence>
<proteinExistence type="predicted"/>
<dbReference type="EMBL" id="PTQR01000086">
    <property type="protein sequence ID" value="TKX20623.1"/>
    <property type="molecule type" value="Genomic_DNA"/>
</dbReference>
<accession>A0A4U7AQY6</accession>
<evidence type="ECO:0000313" key="3">
    <source>
        <dbReference type="Proteomes" id="UP000308133"/>
    </source>
</evidence>
<dbReference type="AlphaFoldDB" id="A0A4U7AQY6"/>
<feature type="signal peptide" evidence="1">
    <location>
        <begin position="1"/>
        <end position="19"/>
    </location>
</feature>
<dbReference type="Proteomes" id="UP000308133">
    <property type="component" value="Unassembled WGS sequence"/>
</dbReference>
<comment type="caution">
    <text evidence="2">The sequence shown here is derived from an EMBL/GenBank/DDBJ whole genome shotgun (WGS) entry which is preliminary data.</text>
</comment>
<organism evidence="2 3">
    <name type="scientific">Elsinoe australis</name>
    <dbReference type="NCBI Taxonomy" id="40998"/>
    <lineage>
        <taxon>Eukaryota</taxon>
        <taxon>Fungi</taxon>
        <taxon>Dikarya</taxon>
        <taxon>Ascomycota</taxon>
        <taxon>Pezizomycotina</taxon>
        <taxon>Dothideomycetes</taxon>
        <taxon>Dothideomycetidae</taxon>
        <taxon>Myriangiales</taxon>
        <taxon>Elsinoaceae</taxon>
        <taxon>Elsinoe</taxon>
    </lineage>
</organism>
<feature type="chain" id="PRO_5020775634" evidence="1">
    <location>
        <begin position="20"/>
        <end position="352"/>
    </location>
</feature>
<sequence>MRVHSYITCFAAAVWGVATADQAPMILHDEKTGSSNKELAGIGFSLSDGYGVASAFFSNGTSVDVAKIQGGFHFEQYMSMTGGLEELPQTPRAPNCTLPQIFCDHWPGTTPTQTKSPLYPMLSALKTATEAALEEPLSVVQVSFPRYPSTPNNHDVLNEELKLALSQASLQTWRPALYNNEYAAKAHGLFGKCADGYDAPSANVKNDPPRIILTAEHTRESLTVVLQIEECGVYEPIRQSYSRHLGQDALDKCRASSPTESCNSELYESFSHMVRLPIHDADMIFNGIDAVIIFGESAEDRTMNEMLRKALIDNHHGVGITTPPGATGSDPTFIAALGVAQYDWDMKNRYGH</sequence>